<organism evidence="4 5">
    <name type="scientific">Streptomyces chiangmaiensis</name>
    <dbReference type="NCBI Taxonomy" id="766497"/>
    <lineage>
        <taxon>Bacteria</taxon>
        <taxon>Bacillati</taxon>
        <taxon>Actinomycetota</taxon>
        <taxon>Actinomycetes</taxon>
        <taxon>Kitasatosporales</taxon>
        <taxon>Streptomycetaceae</taxon>
        <taxon>Streptomyces</taxon>
    </lineage>
</organism>
<dbReference type="PANTHER" id="PTHR44942">
    <property type="entry name" value="METHYLTRANSF_11 DOMAIN-CONTAINING PROTEIN"/>
    <property type="match status" value="1"/>
</dbReference>
<dbReference type="CDD" id="cd02440">
    <property type="entry name" value="AdoMet_MTases"/>
    <property type="match status" value="1"/>
</dbReference>
<comment type="caution">
    <text evidence="4">The sequence shown here is derived from an EMBL/GenBank/DDBJ whole genome shotgun (WGS) entry which is preliminary data.</text>
</comment>
<protein>
    <submittedName>
        <fullName evidence="4">Class I SAM-dependent methyltransferase</fullName>
        <ecNumber evidence="4">2.1.1.-</ecNumber>
    </submittedName>
</protein>
<gene>
    <name evidence="4" type="ORF">VXC91_27895</name>
</gene>
<dbReference type="SUPFAM" id="SSF53335">
    <property type="entry name" value="S-adenosyl-L-methionine-dependent methyltransferases"/>
    <property type="match status" value="1"/>
</dbReference>
<dbReference type="InterPro" id="IPR051052">
    <property type="entry name" value="Diverse_substrate_MTase"/>
</dbReference>
<dbReference type="InterPro" id="IPR041698">
    <property type="entry name" value="Methyltransf_25"/>
</dbReference>
<dbReference type="InterPro" id="IPR029063">
    <property type="entry name" value="SAM-dependent_MTases_sf"/>
</dbReference>
<dbReference type="GO" id="GO:0032259">
    <property type="term" value="P:methylation"/>
    <property type="evidence" value="ECO:0007669"/>
    <property type="project" value="UniProtKB-KW"/>
</dbReference>
<dbReference type="Gene3D" id="3.40.50.150">
    <property type="entry name" value="Vaccinia Virus protein VP39"/>
    <property type="match status" value="1"/>
</dbReference>
<feature type="domain" description="Methyltransferase" evidence="3">
    <location>
        <begin position="43"/>
        <end position="136"/>
    </location>
</feature>
<evidence type="ECO:0000313" key="4">
    <source>
        <dbReference type="EMBL" id="MED7825691.1"/>
    </source>
</evidence>
<dbReference type="RefSeq" id="WP_329510102.1">
    <property type="nucleotide sequence ID" value="NZ_BAAAYZ010000066.1"/>
</dbReference>
<dbReference type="Pfam" id="PF13649">
    <property type="entry name" value="Methyltransf_25"/>
    <property type="match status" value="1"/>
</dbReference>
<dbReference type="PANTHER" id="PTHR44942:SF4">
    <property type="entry name" value="METHYLTRANSFERASE TYPE 11 DOMAIN-CONTAINING PROTEIN"/>
    <property type="match status" value="1"/>
</dbReference>
<dbReference type="GO" id="GO:0008168">
    <property type="term" value="F:methyltransferase activity"/>
    <property type="evidence" value="ECO:0007669"/>
    <property type="project" value="UniProtKB-KW"/>
</dbReference>
<evidence type="ECO:0000259" key="3">
    <source>
        <dbReference type="Pfam" id="PF13649"/>
    </source>
</evidence>
<dbReference type="EC" id="2.1.1.-" evidence="4"/>
<sequence length="265" mass="29262">MTYTPDELFASTAPYYARYRPGYDQAFYDMLAARFALDGTQRVLDLGTGTGVLALPLAKLVGHVTAVDPEPGMLDEGRKLAAEQDITNIDWRQGDSTTLPGMGLEPVLLTVMGAAFHWMDRDQTLRDLDQLVEPNGAVVLASGGAPGDLEPAPWLQVIADVRTRYLGPERRAGSGTYSHPRERHQDVVARSPFSNVETARWDRTVTRTLDEVIGLQFSYSYSSPAQLGDDKDAFERDLRQALTEFNPDGVFDEVVRTEAIVATRP</sequence>
<proteinExistence type="predicted"/>
<reference evidence="4" key="1">
    <citation type="submission" date="2024-01" db="EMBL/GenBank/DDBJ databases">
        <title>First draft genome sequence data of TA4-1, the type strain of Gram-positive actinobacterium Streptomyces chiangmaiensis.</title>
        <authorList>
            <person name="Yasawong M."/>
            <person name="Nantapong N."/>
        </authorList>
    </citation>
    <scope>NUCLEOTIDE SEQUENCE</scope>
    <source>
        <strain evidence="4">TA4-1</strain>
    </source>
</reference>
<keyword evidence="1 4" id="KW-0489">Methyltransferase</keyword>
<evidence type="ECO:0000256" key="2">
    <source>
        <dbReference type="ARBA" id="ARBA00022679"/>
    </source>
</evidence>
<evidence type="ECO:0000313" key="5">
    <source>
        <dbReference type="Proteomes" id="UP001333996"/>
    </source>
</evidence>
<keyword evidence="2 4" id="KW-0808">Transferase</keyword>
<evidence type="ECO:0000256" key="1">
    <source>
        <dbReference type="ARBA" id="ARBA00022603"/>
    </source>
</evidence>
<accession>A0ABU7FP21</accession>
<name>A0ABU7FP21_9ACTN</name>
<dbReference type="Proteomes" id="UP001333996">
    <property type="component" value="Unassembled WGS sequence"/>
</dbReference>
<keyword evidence="5" id="KW-1185">Reference proteome</keyword>
<dbReference type="EMBL" id="JAYWVC010000119">
    <property type="protein sequence ID" value="MED7825691.1"/>
    <property type="molecule type" value="Genomic_DNA"/>
</dbReference>